<reference evidence="1" key="1">
    <citation type="submission" date="2021-02" db="EMBL/GenBank/DDBJ databases">
        <authorList>
            <person name="Dougan E. K."/>
            <person name="Rhodes N."/>
            <person name="Thang M."/>
            <person name="Chan C."/>
        </authorList>
    </citation>
    <scope>NUCLEOTIDE SEQUENCE</scope>
</reference>
<evidence type="ECO:0000313" key="1">
    <source>
        <dbReference type="EMBL" id="CAE7773565.1"/>
    </source>
</evidence>
<keyword evidence="2" id="KW-1185">Reference proteome</keyword>
<sequence>MSTLIYLLRSCHVQVTREKQIYEERMTYEFCRAQNTEFENFAMQNEASVFGLLKAFKIGASHASQYERQTFKAQQKGSGYKEIVMKHALDFDIPAGNVLVEYREMTVCCLEFNDAVHLVHIPTSDLVIRTMDQAAIEDLTRHYHLDIPSWKIVASMFHHDIKMVDVEAMASQLRPEKVSLPAQLPPPAPKFPQGQFRLRSRMGPKVWCSSCKMWGLDAGPDSWWTCVSTEPDGEGGRYFRLQEVKHPHRVFCSSMKMWNPDKAGIDSWWEIEYGSSGKWFRLREKKRPYNYFCSSGKMWGKDAGDDSWWYILRT</sequence>
<gene>
    <name evidence="1" type="ORF">SPIL2461_LOCUS22839</name>
</gene>
<dbReference type="EMBL" id="CAJNIZ010047687">
    <property type="protein sequence ID" value="CAE7773565.1"/>
    <property type="molecule type" value="Genomic_DNA"/>
</dbReference>
<proteinExistence type="predicted"/>
<comment type="caution">
    <text evidence="1">The sequence shown here is derived from an EMBL/GenBank/DDBJ whole genome shotgun (WGS) entry which is preliminary data.</text>
</comment>
<dbReference type="Proteomes" id="UP000649617">
    <property type="component" value="Unassembled WGS sequence"/>
</dbReference>
<name>A0A812YA01_SYMPI</name>
<organism evidence="1 2">
    <name type="scientific">Symbiodinium pilosum</name>
    <name type="common">Dinoflagellate</name>
    <dbReference type="NCBI Taxonomy" id="2952"/>
    <lineage>
        <taxon>Eukaryota</taxon>
        <taxon>Sar</taxon>
        <taxon>Alveolata</taxon>
        <taxon>Dinophyceae</taxon>
        <taxon>Suessiales</taxon>
        <taxon>Symbiodiniaceae</taxon>
        <taxon>Symbiodinium</taxon>
    </lineage>
</organism>
<dbReference type="AlphaFoldDB" id="A0A812YA01"/>
<protein>
    <submittedName>
        <fullName evidence="1">Uncharacterized protein</fullName>
    </submittedName>
</protein>
<evidence type="ECO:0000313" key="2">
    <source>
        <dbReference type="Proteomes" id="UP000649617"/>
    </source>
</evidence>
<accession>A0A812YA01</accession>